<comment type="subcellular location">
    <subcellularLocation>
        <location evidence="11">Endoplasmic reticulum membrane</location>
        <topology evidence="11">Multi-pass membrane protein</topology>
    </subcellularLocation>
    <subcellularLocation>
        <location evidence="1">Membrane</location>
        <topology evidence="1">Multi-pass membrane protein</topology>
    </subcellularLocation>
</comment>
<feature type="compositionally biased region" description="Acidic residues" evidence="13">
    <location>
        <begin position="377"/>
        <end position="386"/>
    </location>
</feature>
<feature type="compositionally biased region" description="Basic and acidic residues" evidence="13">
    <location>
        <begin position="387"/>
        <end position="409"/>
    </location>
</feature>
<feature type="region of interest" description="Disordered" evidence="13">
    <location>
        <begin position="359"/>
        <end position="410"/>
    </location>
</feature>
<evidence type="ECO:0000256" key="1">
    <source>
        <dbReference type="ARBA" id="ARBA00004141"/>
    </source>
</evidence>
<comment type="domain">
    <text evidence="11 12">The DHHC domain is required for palmitoyltransferase activity.</text>
</comment>
<evidence type="ECO:0000256" key="9">
    <source>
        <dbReference type="ARBA" id="ARBA00023315"/>
    </source>
</evidence>
<evidence type="ECO:0000256" key="3">
    <source>
        <dbReference type="ARBA" id="ARBA00022692"/>
    </source>
</evidence>
<feature type="domain" description="Palmitoyltransferase DHHC" evidence="14">
    <location>
        <begin position="86"/>
        <end position="216"/>
    </location>
</feature>
<feature type="transmembrane region" description="Helical" evidence="11 12">
    <location>
        <begin position="138"/>
        <end position="159"/>
    </location>
</feature>
<keyword evidence="4 11" id="KW-0256">Endoplasmic reticulum</keyword>
<feature type="compositionally biased region" description="Basic and acidic residues" evidence="13">
    <location>
        <begin position="359"/>
        <end position="372"/>
    </location>
</feature>
<dbReference type="GO" id="GO:0005789">
    <property type="term" value="C:endoplasmic reticulum membrane"/>
    <property type="evidence" value="ECO:0007669"/>
    <property type="project" value="UniProtKB-SubCell"/>
</dbReference>
<keyword evidence="6 11" id="KW-0472">Membrane</keyword>
<keyword evidence="3 11" id="KW-0812">Transmembrane</keyword>
<dbReference type="GO" id="GO:0019706">
    <property type="term" value="F:protein-cysteine S-palmitoyltransferase activity"/>
    <property type="evidence" value="ECO:0007669"/>
    <property type="project" value="UniProtKB-UniRule"/>
</dbReference>
<keyword evidence="8 11" id="KW-0449">Lipoprotein</keyword>
<evidence type="ECO:0000256" key="4">
    <source>
        <dbReference type="ARBA" id="ARBA00022824"/>
    </source>
</evidence>
<dbReference type="OrthoDB" id="331948at2759"/>
<dbReference type="EC" id="2.3.1.225" evidence="11"/>
<proteinExistence type="inferred from homology"/>
<comment type="catalytic activity">
    <reaction evidence="10 11 12">
        <text>L-cysteinyl-[protein] + hexadecanoyl-CoA = S-hexadecanoyl-L-cysteinyl-[protein] + CoA</text>
        <dbReference type="Rhea" id="RHEA:36683"/>
        <dbReference type="Rhea" id="RHEA-COMP:10131"/>
        <dbReference type="Rhea" id="RHEA-COMP:11032"/>
        <dbReference type="ChEBI" id="CHEBI:29950"/>
        <dbReference type="ChEBI" id="CHEBI:57287"/>
        <dbReference type="ChEBI" id="CHEBI:57379"/>
        <dbReference type="ChEBI" id="CHEBI:74151"/>
        <dbReference type="EC" id="2.3.1.225"/>
    </reaction>
</comment>
<feature type="transmembrane region" description="Helical" evidence="11 12">
    <location>
        <begin position="6"/>
        <end position="27"/>
    </location>
</feature>
<keyword evidence="2 11" id="KW-0808">Transferase</keyword>
<evidence type="ECO:0000313" key="15">
    <source>
        <dbReference type="EMBL" id="KAF2118354.1"/>
    </source>
</evidence>
<dbReference type="InterPro" id="IPR001594">
    <property type="entry name" value="Palmitoyltrfase_DHHC"/>
</dbReference>
<keyword evidence="7 11" id="KW-0564">Palmitate</keyword>
<dbReference type="Proteomes" id="UP000799770">
    <property type="component" value="Unassembled WGS sequence"/>
</dbReference>
<dbReference type="Pfam" id="PF01529">
    <property type="entry name" value="DHHC"/>
    <property type="match status" value="1"/>
</dbReference>
<sequence>MELSSLVVPSVYALIFFLAYSSQALFLYLEPHPLERHQLIRFNLLLVCLLICYTRSVNADPGRIPKQKQNDDKDENENEIVQNGKQIRQRWCRKCEAVKPPRAHHCKECKRCVPKMDHHCPWTSNCVSHTTFPHFLRFLFYAVASMLYLAHLLWIRCAIVWENRNLPAYLGPSMFQLGHLFLLLVTNSLTLFVLTILFVRNVWCLAVNTTTIEGWEIERHRTLVRRARVFGGYLDGPDGAKVRIKKQEFPYDIGIWANFKQGMGTSNIFAWFWPLAASPPVETGIEFETNGFENADVTWPPLDPDRLTRKFPKGFDKAEEAFTYRDDGLNDEDTMAAFKARQDADLIRRRKPFADRIEAKLAQERNAPREDGSGSDAYDESEEEAEERGSRSGEEGWKNSEGERLRDFGVDEDVEFYDEEDDLPLSELLARHKAKAAQ</sequence>
<dbReference type="InterPro" id="IPR033682">
    <property type="entry name" value="PFA4"/>
</dbReference>
<dbReference type="InterPro" id="IPR039859">
    <property type="entry name" value="PFA4/ZDH16/20/ERF2-like"/>
</dbReference>
<keyword evidence="9 11" id="KW-0012">Acyltransferase</keyword>
<reference evidence="15" key="1">
    <citation type="journal article" date="2020" name="Stud. Mycol.">
        <title>101 Dothideomycetes genomes: a test case for predicting lifestyles and emergence of pathogens.</title>
        <authorList>
            <person name="Haridas S."/>
            <person name="Albert R."/>
            <person name="Binder M."/>
            <person name="Bloem J."/>
            <person name="Labutti K."/>
            <person name="Salamov A."/>
            <person name="Andreopoulos B."/>
            <person name="Baker S."/>
            <person name="Barry K."/>
            <person name="Bills G."/>
            <person name="Bluhm B."/>
            <person name="Cannon C."/>
            <person name="Castanera R."/>
            <person name="Culley D."/>
            <person name="Daum C."/>
            <person name="Ezra D."/>
            <person name="Gonzalez J."/>
            <person name="Henrissat B."/>
            <person name="Kuo A."/>
            <person name="Liang C."/>
            <person name="Lipzen A."/>
            <person name="Lutzoni F."/>
            <person name="Magnuson J."/>
            <person name="Mondo S."/>
            <person name="Nolan M."/>
            <person name="Ohm R."/>
            <person name="Pangilinan J."/>
            <person name="Park H.-J."/>
            <person name="Ramirez L."/>
            <person name="Alfaro M."/>
            <person name="Sun H."/>
            <person name="Tritt A."/>
            <person name="Yoshinaga Y."/>
            <person name="Zwiers L.-H."/>
            <person name="Turgeon B."/>
            <person name="Goodwin S."/>
            <person name="Spatafora J."/>
            <person name="Crous P."/>
            <person name="Grigoriev I."/>
        </authorList>
    </citation>
    <scope>NUCLEOTIDE SEQUENCE</scope>
    <source>
        <strain evidence="15">CBS 627.86</strain>
    </source>
</reference>
<feature type="active site" description="S-palmitoyl cysteine intermediate" evidence="11">
    <location>
        <position position="120"/>
    </location>
</feature>
<gene>
    <name evidence="11" type="primary">PFA4</name>
    <name evidence="15" type="ORF">BDV96DRAFT_488553</name>
</gene>
<dbReference type="EMBL" id="ML977317">
    <property type="protein sequence ID" value="KAF2118354.1"/>
    <property type="molecule type" value="Genomic_DNA"/>
</dbReference>
<organism evidence="15 16">
    <name type="scientific">Lophiotrema nucula</name>
    <dbReference type="NCBI Taxonomy" id="690887"/>
    <lineage>
        <taxon>Eukaryota</taxon>
        <taxon>Fungi</taxon>
        <taxon>Dikarya</taxon>
        <taxon>Ascomycota</taxon>
        <taxon>Pezizomycotina</taxon>
        <taxon>Dothideomycetes</taxon>
        <taxon>Pleosporomycetidae</taxon>
        <taxon>Pleosporales</taxon>
        <taxon>Lophiotremataceae</taxon>
        <taxon>Lophiotrema</taxon>
    </lineage>
</organism>
<dbReference type="HAMAP" id="MF_03199">
    <property type="entry name" value="DHHC_PAT_PFA4"/>
    <property type="match status" value="1"/>
</dbReference>
<evidence type="ECO:0000256" key="8">
    <source>
        <dbReference type="ARBA" id="ARBA00023288"/>
    </source>
</evidence>
<evidence type="ECO:0000313" key="16">
    <source>
        <dbReference type="Proteomes" id="UP000799770"/>
    </source>
</evidence>
<evidence type="ECO:0000256" key="7">
    <source>
        <dbReference type="ARBA" id="ARBA00023139"/>
    </source>
</evidence>
<evidence type="ECO:0000259" key="14">
    <source>
        <dbReference type="Pfam" id="PF01529"/>
    </source>
</evidence>
<evidence type="ECO:0000256" key="5">
    <source>
        <dbReference type="ARBA" id="ARBA00022989"/>
    </source>
</evidence>
<keyword evidence="5 11" id="KW-1133">Transmembrane helix</keyword>
<evidence type="ECO:0000256" key="12">
    <source>
        <dbReference type="RuleBase" id="RU079119"/>
    </source>
</evidence>
<keyword evidence="16" id="KW-1185">Reference proteome</keyword>
<evidence type="ECO:0000256" key="2">
    <source>
        <dbReference type="ARBA" id="ARBA00022679"/>
    </source>
</evidence>
<evidence type="ECO:0000256" key="11">
    <source>
        <dbReference type="HAMAP-Rule" id="MF_03199"/>
    </source>
</evidence>
<dbReference type="PANTHER" id="PTHR12246">
    <property type="entry name" value="PALMITOYLTRANSFERASE ZDHHC16"/>
    <property type="match status" value="1"/>
</dbReference>
<feature type="transmembrane region" description="Helical" evidence="11 12">
    <location>
        <begin position="180"/>
        <end position="199"/>
    </location>
</feature>
<comment type="function">
    <text evidence="11">Mediates the reversible addition of palmitate to target proteins, thereby regulating their membrane association and biological function.</text>
</comment>
<protein>
    <recommendedName>
        <fullName evidence="11">Palmitoyltransferase PFA4</fullName>
        <ecNumber evidence="11">2.3.1.225</ecNumber>
    </recommendedName>
    <alternativeName>
        <fullName evidence="11">Protein S-acyltransferase</fullName>
        <shortName evidence="11">PAT</shortName>
    </alternativeName>
    <alternativeName>
        <fullName evidence="11">Protein fatty acyltransferase 4</fullName>
    </alternativeName>
</protein>
<evidence type="ECO:0000256" key="10">
    <source>
        <dbReference type="ARBA" id="ARBA00048048"/>
    </source>
</evidence>
<evidence type="ECO:0000256" key="6">
    <source>
        <dbReference type="ARBA" id="ARBA00023136"/>
    </source>
</evidence>
<accession>A0A6A5ZGX8</accession>
<evidence type="ECO:0000256" key="13">
    <source>
        <dbReference type="SAM" id="MobiDB-lite"/>
    </source>
</evidence>
<dbReference type="PROSITE" id="PS50216">
    <property type="entry name" value="DHHC"/>
    <property type="match status" value="1"/>
</dbReference>
<comment type="similarity">
    <text evidence="11">Belongs to the DHHC palmitoyltransferase family. PFA4 subfamily.</text>
</comment>
<dbReference type="AlphaFoldDB" id="A0A6A5ZGX8"/>
<feature type="transmembrane region" description="Helical" evidence="11 12">
    <location>
        <begin position="39"/>
        <end position="56"/>
    </location>
</feature>
<name>A0A6A5ZGX8_9PLEO</name>